<feature type="region of interest" description="Disordered" evidence="1">
    <location>
        <begin position="23"/>
        <end position="86"/>
    </location>
</feature>
<evidence type="ECO:0000256" key="1">
    <source>
        <dbReference type="SAM" id="MobiDB-lite"/>
    </source>
</evidence>
<proteinExistence type="predicted"/>
<feature type="non-terminal residue" evidence="2">
    <location>
        <position position="204"/>
    </location>
</feature>
<name>A0AA36C3Y8_9BILA</name>
<organism evidence="2 3">
    <name type="scientific">Mesorhabditis spiculigera</name>
    <dbReference type="NCBI Taxonomy" id="96644"/>
    <lineage>
        <taxon>Eukaryota</taxon>
        <taxon>Metazoa</taxon>
        <taxon>Ecdysozoa</taxon>
        <taxon>Nematoda</taxon>
        <taxon>Chromadorea</taxon>
        <taxon>Rhabditida</taxon>
        <taxon>Rhabditina</taxon>
        <taxon>Rhabditomorpha</taxon>
        <taxon>Rhabditoidea</taxon>
        <taxon>Rhabditidae</taxon>
        <taxon>Mesorhabditinae</taxon>
        <taxon>Mesorhabditis</taxon>
    </lineage>
</organism>
<feature type="compositionally biased region" description="Basic and acidic residues" evidence="1">
    <location>
        <begin position="46"/>
        <end position="64"/>
    </location>
</feature>
<protein>
    <submittedName>
        <fullName evidence="2">Uncharacterized protein</fullName>
    </submittedName>
</protein>
<keyword evidence="3" id="KW-1185">Reference proteome</keyword>
<dbReference type="Proteomes" id="UP001177023">
    <property type="component" value="Unassembled WGS sequence"/>
</dbReference>
<dbReference type="EMBL" id="CATQJA010000076">
    <property type="protein sequence ID" value="CAJ0557711.1"/>
    <property type="molecule type" value="Genomic_DNA"/>
</dbReference>
<dbReference type="AlphaFoldDB" id="A0AA36C3Y8"/>
<feature type="compositionally biased region" description="Basic and acidic residues" evidence="1">
    <location>
        <begin position="23"/>
        <end position="34"/>
    </location>
</feature>
<reference evidence="2" key="1">
    <citation type="submission" date="2023-06" db="EMBL/GenBank/DDBJ databases">
        <authorList>
            <person name="Delattre M."/>
        </authorList>
    </citation>
    <scope>NUCLEOTIDE SEQUENCE</scope>
    <source>
        <strain evidence="2">AF72</strain>
    </source>
</reference>
<accession>A0AA36C3Y8</accession>
<gene>
    <name evidence="2" type="ORF">MSPICULIGERA_LOCUS469</name>
</gene>
<comment type="caution">
    <text evidence="2">The sequence shown here is derived from an EMBL/GenBank/DDBJ whole genome shotgun (WGS) entry which is preliminary data.</text>
</comment>
<evidence type="ECO:0000313" key="2">
    <source>
        <dbReference type="EMBL" id="CAJ0557711.1"/>
    </source>
</evidence>
<evidence type="ECO:0000313" key="3">
    <source>
        <dbReference type="Proteomes" id="UP001177023"/>
    </source>
</evidence>
<sequence length="204" mass="23499">MRPILLAIFVAVAVADLVDLSNEKPEEAKNEPPVKPKGLGPVGQFDEEHLPVEEPKDDLEERKLRSSPTGSRLPGGDDLPMAGPDGEEIHVRNFADRIESGTDMDFWMRITCSVCERTIKEARQHFPNSHSVSYSENRKWLWDKCMNYGAFWEKEHEGKKKQEQFVCEQIFKHRYSDFDRALDLAKQGRHNEICKMAKCIDLKL</sequence>